<protein>
    <submittedName>
        <fullName evidence="1">Uncharacterized protein</fullName>
    </submittedName>
</protein>
<reference evidence="2" key="4">
    <citation type="submission" date="2023-01" db="EMBL/GenBank/DDBJ databases">
        <title>Draft genome sequence of Methylobacterium oxalidis strain NBRC 107715.</title>
        <authorList>
            <person name="Sun Q."/>
            <person name="Mori K."/>
        </authorList>
    </citation>
    <scope>NUCLEOTIDE SEQUENCE</scope>
    <source>
        <strain evidence="2">NBRC 107715</strain>
    </source>
</reference>
<comment type="caution">
    <text evidence="1">The sequence shown here is derived from an EMBL/GenBank/DDBJ whole genome shotgun (WGS) entry which is preliminary data.</text>
</comment>
<reference evidence="4" key="2">
    <citation type="journal article" date="2019" name="Int. J. Syst. Evol. Microbiol.">
        <title>The Global Catalogue of Microorganisms (GCM) 10K type strain sequencing project: providing services to taxonomists for standard genome sequencing and annotation.</title>
        <authorList>
            <consortium name="The Broad Institute Genomics Platform"/>
            <consortium name="The Broad Institute Genome Sequencing Center for Infectious Disease"/>
            <person name="Wu L."/>
            <person name="Ma J."/>
        </authorList>
    </citation>
    <scope>NUCLEOTIDE SEQUENCE [LARGE SCALE GENOMIC DNA]</scope>
    <source>
        <strain evidence="4">NBRC 107715</strain>
    </source>
</reference>
<gene>
    <name evidence="2" type="ORF">GCM10007888_41490</name>
    <name evidence="1" type="ORF">MOX02_55650</name>
</gene>
<reference evidence="2" key="1">
    <citation type="journal article" date="2014" name="Int. J. Syst. Evol. Microbiol.">
        <title>Complete genome of a new Firmicutes species belonging to the dominant human colonic microbiota ('Ruminococcus bicirculans') reveals two chromosomes and a selective capacity to utilize plant glucans.</title>
        <authorList>
            <consortium name="NISC Comparative Sequencing Program"/>
            <person name="Wegmann U."/>
            <person name="Louis P."/>
            <person name="Goesmann A."/>
            <person name="Henrissat B."/>
            <person name="Duncan S.H."/>
            <person name="Flint H.J."/>
        </authorList>
    </citation>
    <scope>NUCLEOTIDE SEQUENCE</scope>
    <source>
        <strain evidence="2">NBRC 107715</strain>
    </source>
</reference>
<keyword evidence="4" id="KW-1185">Reference proteome</keyword>
<organism evidence="1 3">
    <name type="scientific">Methylobacterium oxalidis</name>
    <dbReference type="NCBI Taxonomy" id="944322"/>
    <lineage>
        <taxon>Bacteria</taxon>
        <taxon>Pseudomonadati</taxon>
        <taxon>Pseudomonadota</taxon>
        <taxon>Alphaproteobacteria</taxon>
        <taxon>Hyphomicrobiales</taxon>
        <taxon>Methylobacteriaceae</taxon>
        <taxon>Methylobacterium</taxon>
    </lineage>
</organism>
<proteinExistence type="predicted"/>
<evidence type="ECO:0000313" key="3">
    <source>
        <dbReference type="Proteomes" id="UP000321960"/>
    </source>
</evidence>
<accession>A0A512JC47</accession>
<reference evidence="1 3" key="3">
    <citation type="submission" date="2019-07" db="EMBL/GenBank/DDBJ databases">
        <title>Whole genome shotgun sequence of Methylobacterium oxalidis NBRC 107715.</title>
        <authorList>
            <person name="Hosoyama A."/>
            <person name="Uohara A."/>
            <person name="Ohji S."/>
            <person name="Ichikawa N."/>
        </authorList>
    </citation>
    <scope>NUCLEOTIDE SEQUENCE [LARGE SCALE GENOMIC DNA]</scope>
    <source>
        <strain evidence="1 3">NBRC 107715</strain>
    </source>
</reference>
<name>A0A512JC47_9HYPH</name>
<dbReference type="Proteomes" id="UP000321960">
    <property type="component" value="Unassembled WGS sequence"/>
</dbReference>
<dbReference type="RefSeq" id="WP_147028965.1">
    <property type="nucleotide sequence ID" value="NZ_BJZU01000160.1"/>
</dbReference>
<evidence type="ECO:0000313" key="4">
    <source>
        <dbReference type="Proteomes" id="UP001156856"/>
    </source>
</evidence>
<evidence type="ECO:0000313" key="1">
    <source>
        <dbReference type="EMBL" id="GEP07527.1"/>
    </source>
</evidence>
<dbReference type="AlphaFoldDB" id="A0A512JC47"/>
<sequence>MSVISLQEYKEKLHANSKYSTYDHCDYDRSIAYKDNGSAENMLQNLDAAGALRILAFYLEEKITEMSQDLNDINMKISELEYPNNFN</sequence>
<dbReference type="EMBL" id="BJZU01000160">
    <property type="protein sequence ID" value="GEP07527.1"/>
    <property type="molecule type" value="Genomic_DNA"/>
</dbReference>
<dbReference type="Proteomes" id="UP001156856">
    <property type="component" value="Unassembled WGS sequence"/>
</dbReference>
<dbReference type="EMBL" id="BSPK01000078">
    <property type="protein sequence ID" value="GLS65767.1"/>
    <property type="molecule type" value="Genomic_DNA"/>
</dbReference>
<evidence type="ECO:0000313" key="2">
    <source>
        <dbReference type="EMBL" id="GLS65767.1"/>
    </source>
</evidence>